<dbReference type="InterPro" id="IPR038479">
    <property type="entry name" value="Transthyretin-like_sf"/>
</dbReference>
<dbReference type="Gene3D" id="2.60.40.3330">
    <property type="match status" value="1"/>
</dbReference>
<evidence type="ECO:0000256" key="1">
    <source>
        <dbReference type="ARBA" id="ARBA00004613"/>
    </source>
</evidence>
<evidence type="ECO:0000313" key="6">
    <source>
        <dbReference type="Proteomes" id="UP000035642"/>
    </source>
</evidence>
<dbReference type="Pfam" id="PF01060">
    <property type="entry name" value="TTR-52"/>
    <property type="match status" value="1"/>
</dbReference>
<sequence>LKSPMNKTNTPVDEDREEENLITKYIPYAFASSLLSVRRRMSTLWVLLYVLNSCVCLHGFIGSRQAVAVTGELTCGDEPAARVKVKLYHKRLPLDVKLAQGVTDEDGVFSLSGSTYVLTVLRPKLNVYHKCNYTGYCYRKFSVSIPETFISDGKTSENPFGLGTIPLGPRFKGESIDCIN</sequence>
<accession>A0A158P7R3</accession>
<dbReference type="PANTHER" id="PTHR21700">
    <property type="entry name" value="TRANSTHYRETIN-LIKE FAMILY PROTEIN-RELATED"/>
    <property type="match status" value="1"/>
</dbReference>
<feature type="transmembrane region" description="Helical" evidence="5">
    <location>
        <begin position="43"/>
        <end position="61"/>
    </location>
</feature>
<keyword evidence="5" id="KW-1133">Transmembrane helix</keyword>
<reference evidence="7" key="2">
    <citation type="submission" date="2016-04" db="UniProtKB">
        <authorList>
            <consortium name="WormBaseParasite"/>
        </authorList>
    </citation>
    <scope>IDENTIFICATION</scope>
</reference>
<evidence type="ECO:0000256" key="4">
    <source>
        <dbReference type="ARBA" id="ARBA00022729"/>
    </source>
</evidence>
<protein>
    <submittedName>
        <fullName evidence="7">Transthyretin-like family protein</fullName>
    </submittedName>
</protein>
<keyword evidence="5" id="KW-0472">Membrane</keyword>
<dbReference type="GO" id="GO:0005576">
    <property type="term" value="C:extracellular region"/>
    <property type="evidence" value="ECO:0007669"/>
    <property type="project" value="UniProtKB-SubCell"/>
</dbReference>
<organism evidence="6 7">
    <name type="scientific">Angiostrongylus cantonensis</name>
    <name type="common">Rat lungworm</name>
    <dbReference type="NCBI Taxonomy" id="6313"/>
    <lineage>
        <taxon>Eukaryota</taxon>
        <taxon>Metazoa</taxon>
        <taxon>Ecdysozoa</taxon>
        <taxon>Nematoda</taxon>
        <taxon>Chromadorea</taxon>
        <taxon>Rhabditida</taxon>
        <taxon>Rhabditina</taxon>
        <taxon>Rhabditomorpha</taxon>
        <taxon>Strongyloidea</taxon>
        <taxon>Metastrongylidae</taxon>
        <taxon>Angiostrongylus</taxon>
    </lineage>
</organism>
<comment type="similarity">
    <text evidence="2">Belongs to the nematode transthyretin-like family.</text>
</comment>
<dbReference type="PANTHER" id="PTHR21700:SF125">
    <property type="entry name" value="TRANSTHYRETIN-RELATED FAMILY DOMAIN-RELATED"/>
    <property type="match status" value="1"/>
</dbReference>
<keyword evidence="6" id="KW-1185">Reference proteome</keyword>
<dbReference type="Proteomes" id="UP000035642">
    <property type="component" value="Unassembled WGS sequence"/>
</dbReference>
<proteinExistence type="inferred from homology"/>
<keyword evidence="3" id="KW-0964">Secreted</keyword>
<name>A0A158P7R3_ANGCA</name>
<evidence type="ECO:0000256" key="3">
    <source>
        <dbReference type="ARBA" id="ARBA00022525"/>
    </source>
</evidence>
<dbReference type="GO" id="GO:0009986">
    <property type="term" value="C:cell surface"/>
    <property type="evidence" value="ECO:0007669"/>
    <property type="project" value="InterPro"/>
</dbReference>
<comment type="subcellular location">
    <subcellularLocation>
        <location evidence="1">Secreted</location>
    </subcellularLocation>
</comment>
<reference evidence="6" key="1">
    <citation type="submission" date="2012-09" db="EMBL/GenBank/DDBJ databases">
        <authorList>
            <person name="Martin A.A."/>
        </authorList>
    </citation>
    <scope>NUCLEOTIDE SEQUENCE</scope>
</reference>
<keyword evidence="5" id="KW-0812">Transmembrane</keyword>
<evidence type="ECO:0000256" key="2">
    <source>
        <dbReference type="ARBA" id="ARBA00010112"/>
    </source>
</evidence>
<evidence type="ECO:0000313" key="7">
    <source>
        <dbReference type="WBParaSite" id="ACAC_0000299301-mRNA-1"/>
    </source>
</evidence>
<evidence type="ECO:0000256" key="5">
    <source>
        <dbReference type="SAM" id="Phobius"/>
    </source>
</evidence>
<dbReference type="InterPro" id="IPR001534">
    <property type="entry name" value="Transthyretin-like"/>
</dbReference>
<keyword evidence="4" id="KW-0732">Signal</keyword>
<dbReference type="WBParaSite" id="ACAC_0000299301-mRNA-1">
    <property type="protein sequence ID" value="ACAC_0000299301-mRNA-1"/>
    <property type="gene ID" value="ACAC_0000299301"/>
</dbReference>
<dbReference type="AlphaFoldDB" id="A0A158P7R3"/>